<dbReference type="GO" id="GO:0005737">
    <property type="term" value="C:cytoplasm"/>
    <property type="evidence" value="ECO:0000318"/>
    <property type="project" value="GO_Central"/>
</dbReference>
<dbReference type="GeneID" id="5895830"/>
<dbReference type="SMART" id="SM00335">
    <property type="entry name" value="ANX"/>
    <property type="match status" value="8"/>
</dbReference>
<evidence type="ECO:0000256" key="3">
    <source>
        <dbReference type="ARBA" id="ARBA00022837"/>
    </source>
</evidence>
<dbReference type="AlphaFoldDB" id="A9VCX1"/>
<feature type="region of interest" description="Disordered" evidence="8">
    <location>
        <begin position="940"/>
        <end position="1008"/>
    </location>
</feature>
<evidence type="ECO:0000256" key="6">
    <source>
        <dbReference type="RuleBase" id="RU003540"/>
    </source>
</evidence>
<evidence type="ECO:0000256" key="8">
    <source>
        <dbReference type="SAM" id="MobiDB-lite"/>
    </source>
</evidence>
<dbReference type="FunCoup" id="A9VCX1">
    <property type="interactions" value="60"/>
</dbReference>
<dbReference type="RefSeq" id="XP_001750546.1">
    <property type="nucleotide sequence ID" value="XM_001750494.1"/>
</dbReference>
<comment type="similarity">
    <text evidence="1 6">Belongs to the annexin family.</text>
</comment>
<dbReference type="InParanoid" id="A9VCX1"/>
<organism evidence="9 10">
    <name type="scientific">Monosiga brevicollis</name>
    <name type="common">Choanoflagellate</name>
    <dbReference type="NCBI Taxonomy" id="81824"/>
    <lineage>
        <taxon>Eukaryota</taxon>
        <taxon>Choanoflagellata</taxon>
        <taxon>Craspedida</taxon>
        <taxon>Salpingoecidae</taxon>
        <taxon>Monosiga</taxon>
    </lineage>
</organism>
<keyword evidence="3 6" id="KW-0106">Calcium</keyword>
<keyword evidence="10" id="KW-1185">Reference proteome</keyword>
<gene>
    <name evidence="9" type="ORF">MONBRDRAFT_12654</name>
</gene>
<dbReference type="InterPro" id="IPR001464">
    <property type="entry name" value="Annexin"/>
</dbReference>
<dbReference type="eggNOG" id="KOG0819">
    <property type="taxonomic scope" value="Eukaryota"/>
</dbReference>
<dbReference type="GO" id="GO:0005634">
    <property type="term" value="C:nucleus"/>
    <property type="evidence" value="ECO:0000318"/>
    <property type="project" value="GO_Central"/>
</dbReference>
<feature type="compositionally biased region" description="Polar residues" evidence="8">
    <location>
        <begin position="969"/>
        <end position="991"/>
    </location>
</feature>
<dbReference type="Gene3D" id="1.10.220.10">
    <property type="entry name" value="Annexin"/>
    <property type="match status" value="8"/>
</dbReference>
<keyword evidence="2 6" id="KW-0677">Repeat</keyword>
<feature type="compositionally biased region" description="Polar residues" evidence="8">
    <location>
        <begin position="30"/>
        <end position="45"/>
    </location>
</feature>
<evidence type="ECO:0000256" key="5">
    <source>
        <dbReference type="ARBA" id="ARBA00023302"/>
    </source>
</evidence>
<evidence type="ECO:0000256" key="2">
    <source>
        <dbReference type="ARBA" id="ARBA00022737"/>
    </source>
</evidence>
<proteinExistence type="inferred from homology"/>
<dbReference type="PROSITE" id="PS00223">
    <property type="entry name" value="ANNEXIN_1"/>
    <property type="match status" value="3"/>
</dbReference>
<protein>
    <recommendedName>
        <fullName evidence="6">Annexin</fullName>
    </recommendedName>
</protein>
<accession>A9VCX1</accession>
<evidence type="ECO:0000256" key="4">
    <source>
        <dbReference type="ARBA" id="ARBA00023216"/>
    </source>
</evidence>
<keyword evidence="4 6" id="KW-0041">Annexin</keyword>
<dbReference type="EMBL" id="CH991583">
    <property type="protein sequence ID" value="EDQ84642.1"/>
    <property type="molecule type" value="Genomic_DNA"/>
</dbReference>
<dbReference type="GO" id="GO:0005509">
    <property type="term" value="F:calcium ion binding"/>
    <property type="evidence" value="ECO:0007669"/>
    <property type="project" value="InterPro"/>
</dbReference>
<dbReference type="PANTHER" id="PTHR10502">
    <property type="entry name" value="ANNEXIN"/>
    <property type="match status" value="1"/>
</dbReference>
<dbReference type="GO" id="GO:0012506">
    <property type="term" value="C:vesicle membrane"/>
    <property type="evidence" value="ECO:0000318"/>
    <property type="project" value="GO_Central"/>
</dbReference>
<evidence type="ECO:0000256" key="1">
    <source>
        <dbReference type="ARBA" id="ARBA00007831"/>
    </source>
</evidence>
<comment type="domain">
    <text evidence="6">A pair of annexin repeats may form one binding site for calcium and phospholipid.</text>
</comment>
<dbReference type="InterPro" id="IPR018502">
    <property type="entry name" value="Annexin_repeat"/>
</dbReference>
<dbReference type="SUPFAM" id="SSF47874">
    <property type="entry name" value="Annexin"/>
    <property type="match status" value="2"/>
</dbReference>
<dbReference type="KEGG" id="mbr:MONBRDRAFT_12654"/>
<dbReference type="Proteomes" id="UP000001357">
    <property type="component" value="Unassembled WGS sequence"/>
</dbReference>
<keyword evidence="5 6" id="KW-0111">Calcium/phospholipid-binding</keyword>
<dbReference type="InterPro" id="IPR037104">
    <property type="entry name" value="Annexin_sf"/>
</dbReference>
<feature type="coiled-coil region" evidence="7">
    <location>
        <begin position="112"/>
        <end position="146"/>
    </location>
</feature>
<dbReference type="FunFam" id="1.10.220.10:FF:000005">
    <property type="entry name" value="Annexin"/>
    <property type="match status" value="3"/>
</dbReference>
<dbReference type="FunFam" id="1.10.220.10:FF:000002">
    <property type="entry name" value="Annexin"/>
    <property type="match status" value="2"/>
</dbReference>
<dbReference type="Pfam" id="PF00191">
    <property type="entry name" value="Annexin"/>
    <property type="match status" value="8"/>
</dbReference>
<dbReference type="OMA" id="MATELYN"/>
<keyword evidence="7" id="KW-0175">Coiled coil</keyword>
<feature type="region of interest" description="Disordered" evidence="8">
    <location>
        <begin position="1"/>
        <end position="63"/>
    </location>
</feature>
<dbReference type="PANTHER" id="PTHR10502:SF102">
    <property type="entry name" value="ANNEXIN B11"/>
    <property type="match status" value="1"/>
</dbReference>
<dbReference type="STRING" id="81824.A9VCX1"/>
<name>A9VCX1_MONBE</name>
<dbReference type="PROSITE" id="PS51897">
    <property type="entry name" value="ANNEXIN_2"/>
    <property type="match status" value="8"/>
</dbReference>
<sequence>MAAVQPPGTGLHTSQEKPYGSRTGYDHPPASNNSHHSPHQQQAYPSNHSTTGSSFDSSSAPINPILEPKLHNLANDAAITDAYNSLTAQVNAQNDAVNRIVQSQQSLQQQQASTLSSDRAAVEDRLARVEDQIRRQTDDMRVIKQNQDHIIRLFQVQKQVLEQERLIRAIADQQQRALQMMQPVNASLDQLAVLQANQHQLLRGMGSVNLQPTAGVTNHAQAVGSYNVPTVVGGTGPSGVEQGHQLHDTVARSNWRIDGDAVSYVQAVRAHMGPTIIPYVHFDADTDAKALRKAMRGLGTNERVVVDIIANRTRQQRLEIARAYSTNYRRDLVKDFRSEMGGKLRQLLVSLVCTRFEAEAIAAHDSIQGMGTDEESLILVLADKTATEMEHIRRAYSELFSRDLVADIRSDTSGWFCKYLVALAEGKREEDSRGVNFDLAQEDASSLYEAGESRMGTDEKVFVEIFSTRSLPQLAAIATAYAKLSDNDLSRAIEKETSFNFRRALQATLAAATNRAEHYARALKTAMDGVGHNAVALIYILSTRAEIDLMDIITSYRSLHEGDLYERVRSETRFDYRRLCLELFGDALFDPAKDAKMLRKAMRGLGTNEKMLNRIIGGRSSSQRAVIATEFEKMYQRNLAKDVNSEVGGDYRWFLLALLKDPDEFVASEVQRAIRGLGTDDRSLIEIICTRDAAEMKRLKDKYQELYGVSLAEAIRSDTSGNYCKLLCSMVENTRREDEPVNQERAREEAARLYAAGEDRMGTDEDAFITVFSTHSFPMLQVIFEHYAKLCDYEISKSIKRETSFNFKRALITIVRAVREYHDFFAEEFENTMKGIGTKDYHLVRLMVMHCEKDLDLIAEAYHRRYKRTLESRIHSDTSGSYRHLFLRVLDKSRGWCTNFAQRQKHLSATQHVPQHHSRMLYHQEAPRQLRDALLVQETTGGFDNSLPGSRRGSIPQGAHPPGSAANLYPNQGLSQGPARNQQQTQGNSRVQPVPMAVHGTDQPSINL</sequence>
<dbReference type="GO" id="GO:0005544">
    <property type="term" value="F:calcium-dependent phospholipid binding"/>
    <property type="evidence" value="ECO:0000318"/>
    <property type="project" value="GO_Central"/>
</dbReference>
<dbReference type="InterPro" id="IPR018252">
    <property type="entry name" value="Annexin_repeat_CS"/>
</dbReference>
<dbReference type="PRINTS" id="PR00196">
    <property type="entry name" value="ANNEXIN"/>
</dbReference>
<reference evidence="9 10" key="1">
    <citation type="journal article" date="2008" name="Nature">
        <title>The genome of the choanoflagellate Monosiga brevicollis and the origin of metazoans.</title>
        <authorList>
            <consortium name="JGI Sequencing"/>
            <person name="King N."/>
            <person name="Westbrook M.J."/>
            <person name="Young S.L."/>
            <person name="Kuo A."/>
            <person name="Abedin M."/>
            <person name="Chapman J."/>
            <person name="Fairclough S."/>
            <person name="Hellsten U."/>
            <person name="Isogai Y."/>
            <person name="Letunic I."/>
            <person name="Marr M."/>
            <person name="Pincus D."/>
            <person name="Putnam N."/>
            <person name="Rokas A."/>
            <person name="Wright K.J."/>
            <person name="Zuzow R."/>
            <person name="Dirks W."/>
            <person name="Good M."/>
            <person name="Goodstein D."/>
            <person name="Lemons D."/>
            <person name="Li W."/>
            <person name="Lyons J.B."/>
            <person name="Morris A."/>
            <person name="Nichols S."/>
            <person name="Richter D.J."/>
            <person name="Salamov A."/>
            <person name="Bork P."/>
            <person name="Lim W.A."/>
            <person name="Manning G."/>
            <person name="Miller W.T."/>
            <person name="McGinnis W."/>
            <person name="Shapiro H."/>
            <person name="Tjian R."/>
            <person name="Grigoriev I.V."/>
            <person name="Rokhsar D."/>
        </authorList>
    </citation>
    <scope>NUCLEOTIDE SEQUENCE [LARGE SCALE GENOMIC DNA]</scope>
    <source>
        <strain evidence="10">MX1 / ATCC 50154</strain>
    </source>
</reference>
<evidence type="ECO:0000256" key="7">
    <source>
        <dbReference type="SAM" id="Coils"/>
    </source>
</evidence>
<feature type="compositionally biased region" description="Low complexity" evidence="8">
    <location>
        <begin position="46"/>
        <end position="59"/>
    </location>
</feature>
<dbReference type="GO" id="GO:0005886">
    <property type="term" value="C:plasma membrane"/>
    <property type="evidence" value="ECO:0000318"/>
    <property type="project" value="GO_Central"/>
</dbReference>
<evidence type="ECO:0000313" key="9">
    <source>
        <dbReference type="EMBL" id="EDQ84642.1"/>
    </source>
</evidence>
<dbReference type="GO" id="GO:0001786">
    <property type="term" value="F:phosphatidylserine binding"/>
    <property type="evidence" value="ECO:0000318"/>
    <property type="project" value="GO_Central"/>
</dbReference>
<evidence type="ECO:0000313" key="10">
    <source>
        <dbReference type="Proteomes" id="UP000001357"/>
    </source>
</evidence>